<dbReference type="GO" id="GO:0043256">
    <property type="term" value="C:laminin complex"/>
    <property type="evidence" value="ECO:0007669"/>
    <property type="project" value="TreeGrafter"/>
</dbReference>
<comment type="caution">
    <text evidence="18">The sequence shown here is derived from an EMBL/GenBank/DDBJ whole genome shotgun (WGS) entry which is preliminary data.</text>
</comment>
<feature type="disulfide bond" evidence="12">
    <location>
        <begin position="793"/>
        <end position="802"/>
    </location>
</feature>
<dbReference type="FunFam" id="2.10.25.10:FF:000145">
    <property type="entry name" value="Laminin subunit beta 1"/>
    <property type="match status" value="1"/>
</dbReference>
<dbReference type="PANTHER" id="PTHR10574">
    <property type="entry name" value="NETRIN/LAMININ-RELATED"/>
    <property type="match status" value="1"/>
</dbReference>
<dbReference type="GO" id="GO:0016477">
    <property type="term" value="P:cell migration"/>
    <property type="evidence" value="ECO:0007669"/>
    <property type="project" value="TreeGrafter"/>
</dbReference>
<dbReference type="FunFam" id="2.10.25.10:FF:000101">
    <property type="entry name" value="Laminin subunit beta 1"/>
    <property type="match status" value="1"/>
</dbReference>
<dbReference type="Pfam" id="PF21199">
    <property type="entry name" value="LAMININ_IV_B"/>
    <property type="match status" value="1"/>
</dbReference>
<feature type="disulfide bond" evidence="12">
    <location>
        <begin position="1191"/>
        <end position="1208"/>
    </location>
</feature>
<feature type="disulfide bond" evidence="12">
    <location>
        <begin position="1056"/>
        <end position="1065"/>
    </location>
</feature>
<dbReference type="InterPro" id="IPR002049">
    <property type="entry name" value="LE_dom"/>
</dbReference>
<dbReference type="FunFam" id="2.10.25.10:FF:000011">
    <property type="entry name" value="Cadherin EGF LAG seven-pass G-type receptor"/>
    <property type="match status" value="1"/>
</dbReference>
<evidence type="ECO:0000256" key="8">
    <source>
        <dbReference type="ARBA" id="ARBA00023054"/>
    </source>
</evidence>
<name>Q4S162_TETNG</name>
<dbReference type="FunFam" id="2.170.300.10:FF:000001">
    <property type="entry name" value="Laminin subunit beta-1"/>
    <property type="match status" value="1"/>
</dbReference>
<dbReference type="FunFam" id="2.10.25.10:FF:000280">
    <property type="entry name" value="Laminin subunit beta 4"/>
    <property type="match status" value="1"/>
</dbReference>
<dbReference type="GO" id="GO:0034446">
    <property type="term" value="P:substrate adhesion-dependent cell spreading"/>
    <property type="evidence" value="ECO:0007669"/>
    <property type="project" value="TreeGrafter"/>
</dbReference>
<proteinExistence type="predicted"/>
<keyword evidence="9 12" id="KW-1015">Disulfide bond</keyword>
<dbReference type="FunFam" id="2.60.120.260:FF:000010">
    <property type="entry name" value="Laminin subunit beta 1"/>
    <property type="match status" value="1"/>
</dbReference>
<feature type="disulfide bond" evidence="12">
    <location>
        <begin position="415"/>
        <end position="429"/>
    </location>
</feature>
<dbReference type="InterPro" id="IPR000742">
    <property type="entry name" value="EGF"/>
</dbReference>
<gene>
    <name evidence="18" type="ORF">GSTENG00025698001</name>
</gene>
<evidence type="ECO:0000256" key="13">
    <source>
        <dbReference type="SAM" id="Coils"/>
    </source>
</evidence>
<dbReference type="SUPFAM" id="SSF57196">
    <property type="entry name" value="EGF/Laminin"/>
    <property type="match status" value="10"/>
</dbReference>
<comment type="caution">
    <text evidence="12">Lacks conserved residue(s) required for the propagation of feature annotation.</text>
</comment>
<dbReference type="InterPro" id="IPR056558">
    <property type="entry name" value="LAMB1-4_helical"/>
</dbReference>
<keyword evidence="8 13" id="KW-0175">Coiled coil</keyword>
<comment type="subcellular location">
    <subcellularLocation>
        <location evidence="1">Secreted</location>
        <location evidence="1">Extracellular space</location>
        <location evidence="1">Extracellular matrix</location>
        <location evidence="1">Basement membrane</location>
    </subcellularLocation>
</comment>
<dbReference type="InterPro" id="IPR013015">
    <property type="entry name" value="Laminin_IV_B"/>
</dbReference>
<keyword evidence="3" id="KW-0272">Extracellular matrix</keyword>
<evidence type="ECO:0000256" key="1">
    <source>
        <dbReference type="ARBA" id="ARBA00004302"/>
    </source>
</evidence>
<keyword evidence="11 12" id="KW-0424">Laminin EGF-like domain</keyword>
<evidence type="ECO:0000256" key="11">
    <source>
        <dbReference type="ARBA" id="ARBA00023292"/>
    </source>
</evidence>
<keyword evidence="5" id="KW-0677">Repeat</keyword>
<dbReference type="FunFam" id="2.10.25.10:FF:000135">
    <property type="entry name" value="Laminin subunit beta 4"/>
    <property type="match status" value="3"/>
</dbReference>
<dbReference type="Pfam" id="PF00055">
    <property type="entry name" value="Laminin_N"/>
    <property type="match status" value="1"/>
</dbReference>
<dbReference type="Pfam" id="PF00053">
    <property type="entry name" value="EGF_laminin"/>
    <property type="match status" value="10"/>
</dbReference>
<dbReference type="PANTHER" id="PTHR10574:SF233">
    <property type="entry name" value="LAMININ SUBUNIT BETA-1"/>
    <property type="match status" value="1"/>
</dbReference>
<feature type="compositionally biased region" description="Basic residues" evidence="14">
    <location>
        <begin position="1806"/>
        <end position="1816"/>
    </location>
</feature>
<keyword evidence="4" id="KW-0732">Signal</keyword>
<feature type="domain" description="Laminin EGF-like" evidence="15">
    <location>
        <begin position="772"/>
        <end position="819"/>
    </location>
</feature>
<feature type="disulfide bond" evidence="12">
    <location>
        <begin position="1141"/>
        <end position="1153"/>
    </location>
</feature>
<feature type="disulfide bond" evidence="12">
    <location>
        <begin position="494"/>
        <end position="508"/>
    </location>
</feature>
<feature type="domain" description="Laminin EGF-like" evidence="15">
    <location>
        <begin position="1032"/>
        <end position="1083"/>
    </location>
</feature>
<dbReference type="GO" id="GO:0007411">
    <property type="term" value="P:axon guidance"/>
    <property type="evidence" value="ECO:0007669"/>
    <property type="project" value="TreeGrafter"/>
</dbReference>
<feature type="coiled-coil region" evidence="13">
    <location>
        <begin position="1300"/>
        <end position="1369"/>
    </location>
</feature>
<organism evidence="18">
    <name type="scientific">Tetraodon nigroviridis</name>
    <name type="common">Spotted green pufferfish</name>
    <name type="synonym">Chelonodon nigroviridis</name>
    <dbReference type="NCBI Taxonomy" id="99883"/>
    <lineage>
        <taxon>Eukaryota</taxon>
        <taxon>Metazoa</taxon>
        <taxon>Chordata</taxon>
        <taxon>Craniata</taxon>
        <taxon>Vertebrata</taxon>
        <taxon>Euteleostomi</taxon>
        <taxon>Actinopterygii</taxon>
        <taxon>Neopterygii</taxon>
        <taxon>Teleostei</taxon>
        <taxon>Neoteleostei</taxon>
        <taxon>Acanthomorphata</taxon>
        <taxon>Eupercaria</taxon>
        <taxon>Tetraodontiformes</taxon>
        <taxon>Tetradontoidea</taxon>
        <taxon>Tetraodontidae</taxon>
        <taxon>Tetraodon</taxon>
    </lineage>
</organism>
<dbReference type="CDD" id="cd00055">
    <property type="entry name" value="EGF_Lam"/>
    <property type="match status" value="11"/>
</dbReference>
<feature type="disulfide bond" evidence="12">
    <location>
        <begin position="482"/>
        <end position="491"/>
    </location>
</feature>
<evidence type="ECO:0000313" key="18">
    <source>
        <dbReference type="EMBL" id="CAG05620.1"/>
    </source>
</evidence>
<evidence type="ECO:0000256" key="2">
    <source>
        <dbReference type="ARBA" id="ARBA00022525"/>
    </source>
</evidence>
<evidence type="ECO:0000256" key="4">
    <source>
        <dbReference type="ARBA" id="ARBA00022729"/>
    </source>
</evidence>
<feature type="disulfide bond" evidence="12">
    <location>
        <begin position="403"/>
        <end position="412"/>
    </location>
</feature>
<dbReference type="PRINTS" id="PR00011">
    <property type="entry name" value="EGFLAMININ"/>
</dbReference>
<feature type="disulfide bond" evidence="12">
    <location>
        <begin position="1113"/>
        <end position="1122"/>
    </location>
</feature>
<dbReference type="PROSITE" id="PS51117">
    <property type="entry name" value="LAMININ_NTER"/>
    <property type="match status" value="1"/>
</dbReference>
<dbReference type="Gene3D" id="2.10.25.10">
    <property type="entry name" value="Laminin"/>
    <property type="match status" value="8"/>
</dbReference>
<dbReference type="Pfam" id="PF23219">
    <property type="entry name" value="LAMB1"/>
    <property type="match status" value="1"/>
</dbReference>
<evidence type="ECO:0000256" key="10">
    <source>
        <dbReference type="ARBA" id="ARBA00023180"/>
    </source>
</evidence>
<dbReference type="SMART" id="SM00181">
    <property type="entry name" value="EGF"/>
    <property type="match status" value="7"/>
</dbReference>
<feature type="non-terminal residue" evidence="18">
    <location>
        <position position="1"/>
    </location>
</feature>
<dbReference type="KEGG" id="tng:GSTEN00025698G001"/>
<feature type="domain" description="Laminin EGF-like" evidence="15">
    <location>
        <begin position="459"/>
        <end position="510"/>
    </location>
</feature>
<feature type="domain" description="Laminin IV type B" evidence="16">
    <location>
        <begin position="550"/>
        <end position="766"/>
    </location>
</feature>
<dbReference type="GO" id="GO:0070831">
    <property type="term" value="P:basement membrane assembly"/>
    <property type="evidence" value="ECO:0007669"/>
    <property type="project" value="TreeGrafter"/>
</dbReference>
<evidence type="ECO:0000256" key="6">
    <source>
        <dbReference type="ARBA" id="ARBA00022869"/>
    </source>
</evidence>
<dbReference type="FunFam" id="2.10.25.10:FF:000138">
    <property type="entry name" value="Laminin subunit beta 1"/>
    <property type="match status" value="1"/>
</dbReference>
<feature type="non-terminal residue" evidence="18">
    <location>
        <position position="1873"/>
    </location>
</feature>
<keyword evidence="7" id="KW-0130">Cell adhesion</keyword>
<feature type="domain" description="Laminin EGF-like" evidence="15">
    <location>
        <begin position="1141"/>
        <end position="1188"/>
    </location>
</feature>
<evidence type="ECO:0000256" key="3">
    <source>
        <dbReference type="ARBA" id="ARBA00022530"/>
    </source>
</evidence>
<feature type="disulfide bond" evidence="12">
    <location>
        <begin position="1210"/>
        <end position="1219"/>
    </location>
</feature>
<reference evidence="18" key="1">
    <citation type="journal article" date="2004" name="Nature">
        <title>Genome duplication in the teleost fish Tetraodon nigroviridis reveals the early vertebrate proto-karyotype.</title>
        <authorList>
            <person name="Jaillon O."/>
            <person name="Aury J.-M."/>
            <person name="Brunet F."/>
            <person name="Petit J.-L."/>
            <person name="Stange-Thomann N."/>
            <person name="Mauceli E."/>
            <person name="Bouneau L."/>
            <person name="Fischer C."/>
            <person name="Ozouf-Costaz C."/>
            <person name="Bernot A."/>
            <person name="Nicaud S."/>
            <person name="Jaffe D."/>
            <person name="Fisher S."/>
            <person name="Lutfalla G."/>
            <person name="Dossat C."/>
            <person name="Segurens B."/>
            <person name="Dasilva C."/>
            <person name="Salanoubat M."/>
            <person name="Levy M."/>
            <person name="Boudet N."/>
            <person name="Castellano S."/>
            <person name="Anthouard V."/>
            <person name="Jubin C."/>
            <person name="Castelli V."/>
            <person name="Katinka M."/>
            <person name="Vacherie B."/>
            <person name="Biemont C."/>
            <person name="Skalli Z."/>
            <person name="Cattolico L."/>
            <person name="Poulain J."/>
            <person name="De Berardinis V."/>
            <person name="Cruaud C."/>
            <person name="Duprat S."/>
            <person name="Brottier P."/>
            <person name="Coutanceau J.-P."/>
            <person name="Gouzy J."/>
            <person name="Parra G."/>
            <person name="Lardier G."/>
            <person name="Chapple C."/>
            <person name="McKernan K.J."/>
            <person name="McEwan P."/>
            <person name="Bosak S."/>
            <person name="Kellis M."/>
            <person name="Volff J.-N."/>
            <person name="Guigo R."/>
            <person name="Zody M.C."/>
            <person name="Mesirov J."/>
            <person name="Lindblad-Toh K."/>
            <person name="Birren B."/>
            <person name="Nusbaum C."/>
            <person name="Kahn D."/>
            <person name="Robinson-Rechavi M."/>
            <person name="Laudet V."/>
            <person name="Schachter V."/>
            <person name="Quetier F."/>
            <person name="Saurin W."/>
            <person name="Scarpelli C."/>
            <person name="Wincker P."/>
            <person name="Lander E.S."/>
            <person name="Weissenbach J."/>
            <person name="Roest Crollius H."/>
        </authorList>
    </citation>
    <scope>NUCLEOTIDE SEQUENCE [LARGE SCALE GENOMIC DNA]</scope>
</reference>
<dbReference type="InterPro" id="IPR008211">
    <property type="entry name" value="Laminin_N"/>
</dbReference>
<evidence type="ECO:0000256" key="12">
    <source>
        <dbReference type="PROSITE-ProRule" id="PRU00460"/>
    </source>
</evidence>
<feature type="domain" description="Laminin EGF-like" evidence="15">
    <location>
        <begin position="1189"/>
        <end position="1235"/>
    </location>
</feature>
<evidence type="ECO:0000259" key="16">
    <source>
        <dbReference type="PROSITE" id="PS51116"/>
    </source>
</evidence>
<dbReference type="GO" id="GO:0009888">
    <property type="term" value="P:tissue development"/>
    <property type="evidence" value="ECO:0007669"/>
    <property type="project" value="TreeGrafter"/>
</dbReference>
<evidence type="ECO:0000256" key="5">
    <source>
        <dbReference type="ARBA" id="ARBA00022737"/>
    </source>
</evidence>
<dbReference type="SMART" id="SM00180">
    <property type="entry name" value="EGF_Lam"/>
    <property type="match status" value="11"/>
</dbReference>
<feature type="disulfide bond" evidence="12">
    <location>
        <begin position="772"/>
        <end position="784"/>
    </location>
</feature>
<sequence length="1873" mass="205547">PELNDLCTEGSCYPATGDLLIGRAHQLSSTSTCGLSRPEPFCIVSHLQEEKKCFVCDSSEAYEEQTEQAEDLVGSLRTVRARLVLGVEPPGGMENVTVQLNLEAEFHFTHLIMTFKTFRPAAMVIERSADFGKTWQIYRYFAYDCESSFPSVSHGPMKKVDDVICDSRYSDIEPSTEGEVIFRVLDPAFHIDDPYSPRIQNMLKITNLRVKFTKLHTLGDNLLDSRIEIKEKYYYAIYDMVVRGNCFCYGHASECAPIEGAGQVREGMVHGHCMCNHNTKGLNCEQCEDFHHDLPWRPAEGRNTNACKRCNCNQHSDSCHFDMAVYLASGNVSGGVCDSCLHNTVGNQCEQCRPFYFQHPERDIRDPNICEACDCDPAGSLNGGICDRMTDVRAGLIAGQCRCKANVEGERCDRCRDAHYGLGDHPEGCKGVKTHTTRQTGAKPRPFTSPSPCDRIPACSCSPLGTLPGGNPCDSETGSCFCKRLVTGRNCDQCVDEHWGLSNDMSGCRPCDCDLGGAINNQCDQVSGQCVCRDHMFGRRCDQVESGFYFIGLDHYTYEAEDAKFGPGVTVVPRPHPHDRTPTWTGVGLANVPEGAFLEFSVDNIPFSMEYDVLIRYEPQLPDQWEEVLMTVMRPGPIRADSRCINTVPDDDNQMISLHPSWRYVVLPRPVCFESGLNYTVRLSLPLYSALSDVQSPYTLIDSIVLMPHCKNLDIFTSSEGGDSSGGSAWETFQRYRCLENSQSVVKSPMADICRNYIFSISAMLHQGVKECQCDPQGALSTVCDASGGQCQCRPNVVGRNCDRCAPATFQFGPNGCRGQQPGGPATSVCVCVCVCVTLRKETCVCSPPCSVRLRPPGLAEFLLRPADGSVPLPSRGVRSAVRPLPAGSLGLPRLPPVLLQRARRGVRRPHRPLRRLQGPQRRTRLRKVRRVRHPRVNSCVRANTHLCSDVCRCLDGYYGDPVLGSGDYCRPCMCPDGPGSLRQFAGSCYRGDGSQQATCICDTGYKGARCDECSPGYYGNPGEAGGQCQPCRCNGNIDVLDPGSCDSRSGECLLCLHHSEGPACESCKLGYYGNATLSDCRRCVCNALGSDPSACPAPNDCHCERSSGQCRCLPNVIGQHCNQCAANTWNMASGGGCEPCSCHPDHSYGPSCNEISGQCSCRPGFGGRTCSECRELFWGNPEAECHACDCDPRGTAEPQCNKANGRCVCVEGVSGPRCDVCARGYSGTFPDCQRCHQCFAEWDNVIGQLTNQTHRLVNKVNALKVSGVSGPYRKTMESMEKSLADVRAVLNQNPAAQPLTEIQELLQQATDLMGALSQRLNQTEQTVLQVDDLDSTARAKLDSVVSDTQKLERTVQELLDQVEFMKNSDIRGASDSIKKYFLQSQAAEARANASTVEPGSPVETSSDLRRLTEDKMNQTGEEFLLEHTEHAQRLDDLAGELQTLDLSEISHKVCGSRASGQDSCSSSPCGGLGCVDPEGQPKCGGEGCDGVVTKAGSSLRKAQDTEQEITNAMEEVEKLSKMVSEAKVKADEARQSAQDVLMKTNRTKQRVDESNEELRTLIKQIRDFLTQDAADLESVELVANEVLAMQMPTTPAQLQNLTNEIRQKVDELGDVAAILQQSAGDIQEAERLLEQARRANEEATGVRDSAQKVKEALQEARKAQTAASSAIQQASADIQSTNSLLSSVESETADAELKLNNATQRLQQLEQDVMQLRDQAQNVSQSKEQTDRDADSIRKIAEEVKKELDTEIKDKYATVEQLISTKAVGVADAKKRAQLLQQEAKELLLKASEKLQQLKGDATQKGHKGAQNHHHSANDHSLLLCSDVEKSYEDNQRTLEKKAEQLVELEAAVRGLLTEISHKVTVYSTCVF</sequence>
<keyword evidence="2" id="KW-0964">Secreted</keyword>
<dbReference type="InterPro" id="IPR050440">
    <property type="entry name" value="Laminin/Netrin_ECM"/>
</dbReference>
<feature type="disulfide bond" evidence="12">
    <location>
        <begin position="774"/>
        <end position="791"/>
    </location>
</feature>
<feature type="domain" description="Laminin EGF-like" evidence="15">
    <location>
        <begin position="1084"/>
        <end position="1140"/>
    </location>
</feature>
<dbReference type="PROSITE" id="PS51116">
    <property type="entry name" value="LAMININ_IVB"/>
    <property type="match status" value="1"/>
</dbReference>
<dbReference type="InterPro" id="IPR056863">
    <property type="entry name" value="LMN_ATRN_NET-like_EGF"/>
</dbReference>
<dbReference type="Gene3D" id="2.60.120.260">
    <property type="entry name" value="Galactose-binding domain-like"/>
    <property type="match status" value="1"/>
</dbReference>
<feature type="domain" description="Laminin N-terminal" evidence="17">
    <location>
        <begin position="8"/>
        <end position="245"/>
    </location>
</feature>
<protein>
    <submittedName>
        <fullName evidence="18">(spotted green pufferfish) hypothetical protein</fullName>
    </submittedName>
</protein>
<feature type="coiled-coil region" evidence="13">
    <location>
        <begin position="1830"/>
        <end position="1860"/>
    </location>
</feature>
<evidence type="ECO:0000256" key="9">
    <source>
        <dbReference type="ARBA" id="ARBA00023157"/>
    </source>
</evidence>
<feature type="disulfide bond" evidence="12">
    <location>
        <begin position="1189"/>
        <end position="1201"/>
    </location>
</feature>
<dbReference type="Pfam" id="PF24973">
    <property type="entry name" value="EGF_LMN_ATRN"/>
    <property type="match status" value="1"/>
</dbReference>
<evidence type="ECO:0000259" key="15">
    <source>
        <dbReference type="PROSITE" id="PS50027"/>
    </source>
</evidence>
<dbReference type="EMBL" id="CAAE01014769">
    <property type="protein sequence ID" value="CAG05620.1"/>
    <property type="molecule type" value="Genomic_DNA"/>
</dbReference>
<feature type="region of interest" description="Disordered" evidence="14">
    <location>
        <begin position="1801"/>
        <end position="1821"/>
    </location>
</feature>
<dbReference type="GO" id="GO:0009887">
    <property type="term" value="P:animal organ morphogenesis"/>
    <property type="evidence" value="ECO:0007669"/>
    <property type="project" value="TreeGrafter"/>
</dbReference>
<dbReference type="CDD" id="cd22300">
    <property type="entry name" value="cc_LAMB1_C"/>
    <property type="match status" value="1"/>
</dbReference>
<dbReference type="PROSITE" id="PS01248">
    <property type="entry name" value="EGF_LAM_1"/>
    <property type="match status" value="5"/>
</dbReference>
<accession>Q4S162</accession>
<keyword evidence="10" id="KW-0325">Glycoprotein</keyword>
<evidence type="ECO:0000256" key="7">
    <source>
        <dbReference type="ARBA" id="ARBA00022889"/>
    </source>
</evidence>
<feature type="disulfide bond" evidence="12">
    <location>
        <begin position="275"/>
        <end position="284"/>
    </location>
</feature>
<feature type="domain" description="Laminin EGF-like" evidence="15">
    <location>
        <begin position="373"/>
        <end position="431"/>
    </location>
</feature>
<dbReference type="SMART" id="SM00136">
    <property type="entry name" value="LamNT"/>
    <property type="match status" value="1"/>
</dbReference>
<feature type="disulfide bond" evidence="12">
    <location>
        <begin position="1162"/>
        <end position="1171"/>
    </location>
</feature>
<dbReference type="Gene3D" id="2.170.300.10">
    <property type="entry name" value="Tie2 ligand-binding domain superfamily"/>
    <property type="match status" value="2"/>
</dbReference>
<dbReference type="OrthoDB" id="5985440at2759"/>
<keyword evidence="6" id="KW-0084">Basement membrane</keyword>
<feature type="domain" description="Laminin EGF-like" evidence="15">
    <location>
        <begin position="246"/>
        <end position="309"/>
    </location>
</feature>
<feature type="coiled-coil region" evidence="13">
    <location>
        <begin position="1500"/>
        <end position="1572"/>
    </location>
</feature>
<reference evidence="18" key="2">
    <citation type="submission" date="2004-02" db="EMBL/GenBank/DDBJ databases">
        <authorList>
            <consortium name="Genoscope"/>
            <consortium name="Whitehead Institute Centre for Genome Research"/>
        </authorList>
    </citation>
    <scope>NUCLEOTIDE SEQUENCE</scope>
</reference>
<dbReference type="PROSITE" id="PS50027">
    <property type="entry name" value="EGF_LAM_2"/>
    <property type="match status" value="8"/>
</dbReference>
<evidence type="ECO:0000256" key="14">
    <source>
        <dbReference type="SAM" id="MobiDB-lite"/>
    </source>
</evidence>
<evidence type="ECO:0000259" key="17">
    <source>
        <dbReference type="PROSITE" id="PS51117"/>
    </source>
</evidence>
<dbReference type="FunFam" id="2.10.25.10:FF:000130">
    <property type="entry name" value="Laminin subunit beta 1"/>
    <property type="match status" value="1"/>
</dbReference>
<feature type="disulfide bond" evidence="12">
    <location>
        <begin position="1143"/>
        <end position="1160"/>
    </location>
</feature>